<sequence>MSTILTPEQAVQRCLDAYNKACAEDDARNDHSPESLRRVNTEYRRAMPFLTPSTIDAFLACVTHGLVLEIFTTAEAAKLLYATQIAVGSRRTAQQQSKSHSTQPTATPTPLPVPAQTAGAPYLRTASPSGDVGDHEPKTAPSQTHSATLPSRNSATPTPTPLPPAATLRQTPAKASKDDTNQVQAMLEQILNGKAISQDPLAPWKKAPPTPSPLTKAGIAS</sequence>
<proteinExistence type="predicted"/>
<name>A0A9J7BRS6_9BACT</name>
<dbReference type="RefSeq" id="WP_260793979.1">
    <property type="nucleotide sequence ID" value="NZ_CP093313.1"/>
</dbReference>
<feature type="compositionally biased region" description="Polar residues" evidence="1">
    <location>
        <begin position="140"/>
        <end position="154"/>
    </location>
</feature>
<dbReference type="AlphaFoldDB" id="A0A9J7BRS6"/>
<gene>
    <name evidence="2" type="ORF">MOP44_00730</name>
</gene>
<organism evidence="2 3">
    <name type="scientific">Occallatibacter riparius</name>
    <dbReference type="NCBI Taxonomy" id="1002689"/>
    <lineage>
        <taxon>Bacteria</taxon>
        <taxon>Pseudomonadati</taxon>
        <taxon>Acidobacteriota</taxon>
        <taxon>Terriglobia</taxon>
        <taxon>Terriglobales</taxon>
        <taxon>Acidobacteriaceae</taxon>
        <taxon>Occallatibacter</taxon>
    </lineage>
</organism>
<evidence type="ECO:0000313" key="3">
    <source>
        <dbReference type="Proteomes" id="UP001059380"/>
    </source>
</evidence>
<feature type="compositionally biased region" description="Polar residues" evidence="1">
    <location>
        <begin position="92"/>
        <end position="101"/>
    </location>
</feature>
<dbReference type="KEGG" id="orp:MOP44_00730"/>
<dbReference type="EMBL" id="CP093313">
    <property type="protein sequence ID" value="UWZ84474.1"/>
    <property type="molecule type" value="Genomic_DNA"/>
</dbReference>
<evidence type="ECO:0000256" key="1">
    <source>
        <dbReference type="SAM" id="MobiDB-lite"/>
    </source>
</evidence>
<evidence type="ECO:0000313" key="2">
    <source>
        <dbReference type="EMBL" id="UWZ84474.1"/>
    </source>
</evidence>
<protein>
    <submittedName>
        <fullName evidence="2">Uncharacterized protein</fullName>
    </submittedName>
</protein>
<reference evidence="2" key="1">
    <citation type="submission" date="2021-04" db="EMBL/GenBank/DDBJ databases">
        <title>Phylogenetic analysis of Acidobacteriaceae.</title>
        <authorList>
            <person name="Qiu L."/>
            <person name="Zhang Q."/>
        </authorList>
    </citation>
    <scope>NUCLEOTIDE SEQUENCE</scope>
    <source>
        <strain evidence="2">DSM 25168</strain>
    </source>
</reference>
<feature type="region of interest" description="Disordered" evidence="1">
    <location>
        <begin position="92"/>
        <end position="221"/>
    </location>
</feature>
<keyword evidence="3" id="KW-1185">Reference proteome</keyword>
<dbReference type="Proteomes" id="UP001059380">
    <property type="component" value="Chromosome"/>
</dbReference>
<accession>A0A9J7BRS6</accession>